<keyword evidence="3" id="KW-1185">Reference proteome</keyword>
<dbReference type="InterPro" id="IPR016181">
    <property type="entry name" value="Acyl_CoA_acyltransferase"/>
</dbReference>
<evidence type="ECO:0000259" key="1">
    <source>
        <dbReference type="PROSITE" id="PS51186"/>
    </source>
</evidence>
<protein>
    <submittedName>
        <fullName evidence="2">Putative ribosomal N-acetyltransferase YdaF</fullName>
    </submittedName>
</protein>
<dbReference type="GO" id="GO:0016747">
    <property type="term" value="F:acyltransferase activity, transferring groups other than amino-acyl groups"/>
    <property type="evidence" value="ECO:0007669"/>
    <property type="project" value="InterPro"/>
</dbReference>
<dbReference type="InterPro" id="IPR000182">
    <property type="entry name" value="GNAT_dom"/>
</dbReference>
<dbReference type="PROSITE" id="PS51186">
    <property type="entry name" value="GNAT"/>
    <property type="match status" value="1"/>
</dbReference>
<proteinExistence type="predicted"/>
<dbReference type="STRING" id="869213.GCA_000517085_03117"/>
<dbReference type="OrthoDB" id="9788916at2"/>
<dbReference type="SUPFAM" id="SSF55729">
    <property type="entry name" value="Acyl-CoA N-acyltransferases (Nat)"/>
    <property type="match status" value="1"/>
</dbReference>
<dbReference type="AlphaFoldDB" id="W7YEN7"/>
<dbReference type="Gene3D" id="3.40.630.30">
    <property type="match status" value="1"/>
</dbReference>
<dbReference type="Proteomes" id="UP000019402">
    <property type="component" value="Unassembled WGS sequence"/>
</dbReference>
<gene>
    <name evidence="2" type="ORF">JCM21142_134703</name>
</gene>
<keyword evidence="2" id="KW-0808">Transferase</keyword>
<dbReference type="PANTHER" id="PTHR43328:SF1">
    <property type="entry name" value="N-ACETYLTRANSFERASE DOMAIN-CONTAINING PROTEIN"/>
    <property type="match status" value="1"/>
</dbReference>
<evidence type="ECO:0000313" key="3">
    <source>
        <dbReference type="Proteomes" id="UP000019402"/>
    </source>
</evidence>
<evidence type="ECO:0000313" key="2">
    <source>
        <dbReference type="EMBL" id="GAF05938.1"/>
    </source>
</evidence>
<organism evidence="2 3">
    <name type="scientific">Saccharicrinis fermentans DSM 9555 = JCM 21142</name>
    <dbReference type="NCBI Taxonomy" id="869213"/>
    <lineage>
        <taxon>Bacteria</taxon>
        <taxon>Pseudomonadati</taxon>
        <taxon>Bacteroidota</taxon>
        <taxon>Bacteroidia</taxon>
        <taxon>Marinilabiliales</taxon>
        <taxon>Marinilabiliaceae</taxon>
        <taxon>Saccharicrinis</taxon>
    </lineage>
</organism>
<sequence>MKNKLIAAESGDVKIRELIDSDLVKLSEYADNEKVSINLRDAFPKPYTLKDAENFKKMIDSQNPKTFFAIEFQGEYVGNISLSVGDDIYRKSAEIGYFIGQPFWNKGIATKAVNLITSWGFENLDIVRIHAGIFEFNKSSQRVLEKCGYIKEAVFKKSVCKNSEIYDEIRYVKIKE</sequence>
<comment type="caution">
    <text evidence="2">The sequence shown here is derived from an EMBL/GenBank/DDBJ whole genome shotgun (WGS) entry which is preliminary data.</text>
</comment>
<dbReference type="Pfam" id="PF13302">
    <property type="entry name" value="Acetyltransf_3"/>
    <property type="match status" value="1"/>
</dbReference>
<feature type="domain" description="N-acetyltransferase" evidence="1">
    <location>
        <begin position="13"/>
        <end position="172"/>
    </location>
</feature>
<accession>W7YEN7</accession>
<dbReference type="RefSeq" id="WP_027472588.1">
    <property type="nucleotide sequence ID" value="NZ_BAMD01000165.1"/>
</dbReference>
<dbReference type="eggNOG" id="COG1670">
    <property type="taxonomic scope" value="Bacteria"/>
</dbReference>
<dbReference type="EMBL" id="BAMD01000165">
    <property type="protein sequence ID" value="GAF05938.1"/>
    <property type="molecule type" value="Genomic_DNA"/>
</dbReference>
<name>W7YEN7_9BACT</name>
<dbReference type="PANTHER" id="PTHR43328">
    <property type="entry name" value="ACETYLTRANSFERASE-RELATED"/>
    <property type="match status" value="1"/>
</dbReference>
<reference evidence="2 3" key="1">
    <citation type="journal article" date="2014" name="Genome Announc.">
        <title>Draft Genome Sequence of Cytophaga fermentans JCM 21142T, a Facultative Anaerobe Isolated from Marine Mud.</title>
        <authorList>
            <person name="Starns D."/>
            <person name="Oshima K."/>
            <person name="Suda W."/>
            <person name="Iino T."/>
            <person name="Yuki M."/>
            <person name="Inoue J."/>
            <person name="Kitamura K."/>
            <person name="Iida T."/>
            <person name="Darby A."/>
            <person name="Hattori M."/>
            <person name="Ohkuma M."/>
        </authorList>
    </citation>
    <scope>NUCLEOTIDE SEQUENCE [LARGE SCALE GENOMIC DNA]</scope>
    <source>
        <strain evidence="2 3">JCM 21142</strain>
    </source>
</reference>